<reference evidence="8" key="3">
    <citation type="submission" date="2015-04" db="UniProtKB">
        <authorList>
            <consortium name="EnsemblPlants"/>
        </authorList>
    </citation>
    <scope>IDENTIFICATION</scope>
    <source>
        <strain evidence="8">cv. Jemalong A17</strain>
    </source>
</reference>
<feature type="chain" id="PRO_5014499393" evidence="5">
    <location>
        <begin position="26"/>
        <end position="402"/>
    </location>
</feature>
<dbReference type="EnsemblPlants" id="KEH22100">
    <property type="protein sequence ID" value="KEH22100"/>
    <property type="gene ID" value="MTR_7g033155"/>
</dbReference>
<dbReference type="AlphaFoldDB" id="A0A072U8B1"/>
<evidence type="ECO:0000256" key="2">
    <source>
        <dbReference type="ARBA" id="ARBA00022729"/>
    </source>
</evidence>
<dbReference type="InterPro" id="IPR035669">
    <property type="entry name" value="SGNH_plant_lipase-like"/>
</dbReference>
<keyword evidence="2 5" id="KW-0732">Signal</keyword>
<dbReference type="GO" id="GO:0016788">
    <property type="term" value="F:hydrolase activity, acting on ester bonds"/>
    <property type="evidence" value="ECO:0007669"/>
    <property type="project" value="InterPro"/>
</dbReference>
<dbReference type="Proteomes" id="UP000265566">
    <property type="component" value="Chromosome 7"/>
</dbReference>
<keyword evidence="7" id="KW-0326">Glycosidase</keyword>
<dbReference type="Gene3D" id="3.40.50.1110">
    <property type="entry name" value="SGNH hydrolase"/>
    <property type="match status" value="1"/>
</dbReference>
<reference evidence="6 9" key="2">
    <citation type="journal article" date="2014" name="BMC Genomics">
        <title>An improved genome release (version Mt4.0) for the model legume Medicago truncatula.</title>
        <authorList>
            <person name="Tang H."/>
            <person name="Krishnakumar V."/>
            <person name="Bidwell S."/>
            <person name="Rosen B."/>
            <person name="Chan A."/>
            <person name="Zhou S."/>
            <person name="Gentzbittel L."/>
            <person name="Childs K.L."/>
            <person name="Yandell M."/>
            <person name="Gundlach H."/>
            <person name="Mayer K.F."/>
            <person name="Schwartz D.C."/>
            <person name="Town C.D."/>
        </authorList>
    </citation>
    <scope>GENOME REANNOTATION</scope>
    <source>
        <strain evidence="6">A17</strain>
        <strain evidence="8 9">cv. Jemalong A17</strain>
    </source>
</reference>
<dbReference type="EC" id="3.2.1.51" evidence="7"/>
<evidence type="ECO:0000256" key="1">
    <source>
        <dbReference type="ARBA" id="ARBA00008668"/>
    </source>
</evidence>
<name>A0A072U8B1_MEDTR</name>
<dbReference type="Proteomes" id="UP000002051">
    <property type="component" value="Unassembled WGS sequence"/>
</dbReference>
<dbReference type="HOGENOM" id="CLU_015101_2_0_1"/>
<reference evidence="7" key="4">
    <citation type="journal article" date="2018" name="Nat. Plants">
        <title>Whole-genome landscape of Medicago truncatula symbiotic genes.</title>
        <authorList>
            <person name="Pecrix Y."/>
            <person name="Gamas P."/>
            <person name="Carrere S."/>
        </authorList>
    </citation>
    <scope>NUCLEOTIDE SEQUENCE</scope>
    <source>
        <tissue evidence="7">Leaves</tissue>
    </source>
</reference>
<evidence type="ECO:0000256" key="5">
    <source>
        <dbReference type="SAM" id="SignalP"/>
    </source>
</evidence>
<evidence type="ECO:0000313" key="7">
    <source>
        <dbReference type="EMBL" id="RHN45128.1"/>
    </source>
</evidence>
<evidence type="ECO:0000313" key="6">
    <source>
        <dbReference type="EMBL" id="KEH22100.1"/>
    </source>
</evidence>
<dbReference type="Gramene" id="rna39338">
    <property type="protein sequence ID" value="RHN45128.1"/>
    <property type="gene ID" value="gene39338"/>
</dbReference>
<dbReference type="EMBL" id="PSQE01000007">
    <property type="protein sequence ID" value="RHN45128.1"/>
    <property type="molecule type" value="Genomic_DNA"/>
</dbReference>
<keyword evidence="9" id="KW-1185">Reference proteome</keyword>
<evidence type="ECO:0000313" key="8">
    <source>
        <dbReference type="EnsemblPlants" id="KEH22100"/>
    </source>
</evidence>
<keyword evidence="3 7" id="KW-0378">Hydrolase</keyword>
<dbReference type="EMBL" id="CM001223">
    <property type="protein sequence ID" value="KEH22100.1"/>
    <property type="molecule type" value="Genomic_DNA"/>
</dbReference>
<evidence type="ECO:0000256" key="4">
    <source>
        <dbReference type="ARBA" id="ARBA00023180"/>
    </source>
</evidence>
<protein>
    <submittedName>
        <fullName evidence="6">GDSL-like lipase/acylhydrolase</fullName>
    </submittedName>
    <submittedName>
        <fullName evidence="7">Putative alpha-L-fucosidase</fullName>
        <ecNumber evidence="7">3.2.1.51</ecNumber>
    </submittedName>
</protein>
<proteinExistence type="inferred from homology"/>
<gene>
    <name evidence="8" type="primary">25497892</name>
    <name evidence="6" type="ordered locus">MTR_7g033155</name>
    <name evidence="7" type="ORF">MtrunA17_Chr7g0226931</name>
</gene>
<feature type="signal peptide" evidence="5">
    <location>
        <begin position="1"/>
        <end position="25"/>
    </location>
</feature>
<keyword evidence="4" id="KW-0325">Glycoprotein</keyword>
<dbReference type="InterPro" id="IPR001087">
    <property type="entry name" value="GDSL"/>
</dbReference>
<sequence>MSLMGSLIQFNTIVLLLSLFQSIQAEEFKSSQPCEFQAIFNFGDSNSDTGCMSAAFHPAVLPYGETFFHDGAGRASDGRLIIDFIAKHLRLPFLSAYINSIGTSYRHGANFAAGSSTIMRQNKTFFDGGSPFTLEIQIAQFIQFKARTAKFFTQENKTSFRRHLAENQSYFRRHFPKPEDFANAIYMLDIGQNDLGDVISKVGKEDSQALISNIVEYFAKQVQKLYSFGARKFWIHNTGPIGCLPVFMPIHNAINSQTQVAGYLDQNGCVNHPNNLAREFNKKLKDVVVKLREQFHDASFTYVDMFSAKYELISNANKSGFVNPSGICCGYHEDGYHVYCGNKAMINGKEIVASSCEDPSKYISWDGVHYTEAANQWIANRILNGSFSDPSLPIAHSCQITH</sequence>
<dbReference type="Pfam" id="PF00657">
    <property type="entry name" value="Lipase_GDSL"/>
    <property type="match status" value="1"/>
</dbReference>
<comment type="similarity">
    <text evidence="1">Belongs to the 'GDSL' lipolytic enzyme family.</text>
</comment>
<accession>A0A072U8B1</accession>
<dbReference type="KEGG" id="mtr:25497892"/>
<dbReference type="SUPFAM" id="SSF52266">
    <property type="entry name" value="SGNH hydrolase"/>
    <property type="match status" value="1"/>
</dbReference>
<dbReference type="PANTHER" id="PTHR22835">
    <property type="entry name" value="ZINC FINGER FYVE DOMAIN CONTAINING PROTEIN"/>
    <property type="match status" value="1"/>
</dbReference>
<dbReference type="GO" id="GO:0004560">
    <property type="term" value="F:alpha-L-fucosidase activity"/>
    <property type="evidence" value="ECO:0007669"/>
    <property type="project" value="UniProtKB-EC"/>
</dbReference>
<dbReference type="CDD" id="cd01837">
    <property type="entry name" value="SGNH_plant_lipase_like"/>
    <property type="match status" value="1"/>
</dbReference>
<evidence type="ECO:0000256" key="3">
    <source>
        <dbReference type="ARBA" id="ARBA00022801"/>
    </source>
</evidence>
<dbReference type="PANTHER" id="PTHR22835:SF546">
    <property type="entry name" value="GDSL-LIKE LIPASE_ACYLHYDROLASE"/>
    <property type="match status" value="1"/>
</dbReference>
<reference evidence="6 9" key="1">
    <citation type="journal article" date="2011" name="Nature">
        <title>The Medicago genome provides insight into the evolution of rhizobial symbioses.</title>
        <authorList>
            <person name="Young N.D."/>
            <person name="Debelle F."/>
            <person name="Oldroyd G.E."/>
            <person name="Geurts R."/>
            <person name="Cannon S.B."/>
            <person name="Udvardi M.K."/>
            <person name="Benedito V.A."/>
            <person name="Mayer K.F."/>
            <person name="Gouzy J."/>
            <person name="Schoof H."/>
            <person name="Van de Peer Y."/>
            <person name="Proost S."/>
            <person name="Cook D.R."/>
            <person name="Meyers B.C."/>
            <person name="Spannagl M."/>
            <person name="Cheung F."/>
            <person name="De Mita S."/>
            <person name="Krishnakumar V."/>
            <person name="Gundlach H."/>
            <person name="Zhou S."/>
            <person name="Mudge J."/>
            <person name="Bharti A.K."/>
            <person name="Murray J.D."/>
            <person name="Naoumkina M.A."/>
            <person name="Rosen B."/>
            <person name="Silverstein K.A."/>
            <person name="Tang H."/>
            <person name="Rombauts S."/>
            <person name="Zhao P.X."/>
            <person name="Zhou P."/>
            <person name="Barbe V."/>
            <person name="Bardou P."/>
            <person name="Bechner M."/>
            <person name="Bellec A."/>
            <person name="Berger A."/>
            <person name="Berges H."/>
            <person name="Bidwell S."/>
            <person name="Bisseling T."/>
            <person name="Choisne N."/>
            <person name="Couloux A."/>
            <person name="Denny R."/>
            <person name="Deshpande S."/>
            <person name="Dai X."/>
            <person name="Doyle J.J."/>
            <person name="Dudez A.M."/>
            <person name="Farmer A.D."/>
            <person name="Fouteau S."/>
            <person name="Franken C."/>
            <person name="Gibelin C."/>
            <person name="Gish J."/>
            <person name="Goldstein S."/>
            <person name="Gonzalez A.J."/>
            <person name="Green P.J."/>
            <person name="Hallab A."/>
            <person name="Hartog M."/>
            <person name="Hua A."/>
            <person name="Humphray S.J."/>
            <person name="Jeong D.H."/>
            <person name="Jing Y."/>
            <person name="Jocker A."/>
            <person name="Kenton S.M."/>
            <person name="Kim D.J."/>
            <person name="Klee K."/>
            <person name="Lai H."/>
            <person name="Lang C."/>
            <person name="Lin S."/>
            <person name="Macmil S.L."/>
            <person name="Magdelenat G."/>
            <person name="Matthews L."/>
            <person name="McCorrison J."/>
            <person name="Monaghan E.L."/>
            <person name="Mun J.H."/>
            <person name="Najar F.Z."/>
            <person name="Nicholson C."/>
            <person name="Noirot C."/>
            <person name="O'Bleness M."/>
            <person name="Paule C.R."/>
            <person name="Poulain J."/>
            <person name="Prion F."/>
            <person name="Qin B."/>
            <person name="Qu C."/>
            <person name="Retzel E.F."/>
            <person name="Riddle C."/>
            <person name="Sallet E."/>
            <person name="Samain S."/>
            <person name="Samson N."/>
            <person name="Sanders I."/>
            <person name="Saurat O."/>
            <person name="Scarpelli C."/>
            <person name="Schiex T."/>
            <person name="Segurens B."/>
            <person name="Severin A.J."/>
            <person name="Sherrier D.J."/>
            <person name="Shi R."/>
            <person name="Sims S."/>
            <person name="Singer S.R."/>
            <person name="Sinharoy S."/>
            <person name="Sterck L."/>
            <person name="Viollet A."/>
            <person name="Wang B.B."/>
            <person name="Wang K."/>
            <person name="Wang M."/>
            <person name="Wang X."/>
            <person name="Warfsmann J."/>
            <person name="Weissenbach J."/>
            <person name="White D.D."/>
            <person name="White J.D."/>
            <person name="Wiley G.B."/>
            <person name="Wincker P."/>
            <person name="Xing Y."/>
            <person name="Yang L."/>
            <person name="Yao Z."/>
            <person name="Ying F."/>
            <person name="Zhai J."/>
            <person name="Zhou L."/>
            <person name="Zuber A."/>
            <person name="Denarie J."/>
            <person name="Dixon R.A."/>
            <person name="May G.D."/>
            <person name="Schwartz D.C."/>
            <person name="Rogers J."/>
            <person name="Quetier F."/>
            <person name="Town C.D."/>
            <person name="Roe B.A."/>
        </authorList>
    </citation>
    <scope>NUCLEOTIDE SEQUENCE [LARGE SCALE GENOMIC DNA]</scope>
    <source>
        <strain evidence="6">A17</strain>
        <strain evidence="8 9">cv. Jemalong A17</strain>
    </source>
</reference>
<dbReference type="InterPro" id="IPR036514">
    <property type="entry name" value="SGNH_hydro_sf"/>
</dbReference>
<organism evidence="6 9">
    <name type="scientific">Medicago truncatula</name>
    <name type="common">Barrel medic</name>
    <name type="synonym">Medicago tribuloides</name>
    <dbReference type="NCBI Taxonomy" id="3880"/>
    <lineage>
        <taxon>Eukaryota</taxon>
        <taxon>Viridiplantae</taxon>
        <taxon>Streptophyta</taxon>
        <taxon>Embryophyta</taxon>
        <taxon>Tracheophyta</taxon>
        <taxon>Spermatophyta</taxon>
        <taxon>Magnoliopsida</taxon>
        <taxon>eudicotyledons</taxon>
        <taxon>Gunneridae</taxon>
        <taxon>Pentapetalae</taxon>
        <taxon>rosids</taxon>
        <taxon>fabids</taxon>
        <taxon>Fabales</taxon>
        <taxon>Fabaceae</taxon>
        <taxon>Papilionoideae</taxon>
        <taxon>50 kb inversion clade</taxon>
        <taxon>NPAAA clade</taxon>
        <taxon>Hologalegina</taxon>
        <taxon>IRL clade</taxon>
        <taxon>Trifolieae</taxon>
        <taxon>Medicago</taxon>
    </lineage>
</organism>
<dbReference type="OrthoDB" id="1600564at2759"/>
<evidence type="ECO:0000313" key="9">
    <source>
        <dbReference type="Proteomes" id="UP000002051"/>
    </source>
</evidence>